<dbReference type="Proteomes" id="UP000619743">
    <property type="component" value="Unassembled WGS sequence"/>
</dbReference>
<dbReference type="RefSeq" id="WP_158100484.1">
    <property type="nucleotide sequence ID" value="NZ_BMDX01000003.1"/>
</dbReference>
<evidence type="ECO:0000313" key="2">
    <source>
        <dbReference type="Proteomes" id="UP000619743"/>
    </source>
</evidence>
<evidence type="ECO:0000313" key="1">
    <source>
        <dbReference type="EMBL" id="GGA70553.1"/>
    </source>
</evidence>
<dbReference type="EMBL" id="BMDX01000003">
    <property type="protein sequence ID" value="GGA70553.1"/>
    <property type="molecule type" value="Genomic_DNA"/>
</dbReference>
<comment type="caution">
    <text evidence="1">The sequence shown here is derived from an EMBL/GenBank/DDBJ whole genome shotgun (WGS) entry which is preliminary data.</text>
</comment>
<protein>
    <recommendedName>
        <fullName evidence="3">DUF481 domain-containing protein</fullName>
    </recommendedName>
</protein>
<keyword evidence="2" id="KW-1185">Reference proteome</keyword>
<sequence>MSGEWVKGDVISMYQDSVKFDSDKLGLLTIDWSDIVTIHASGEFGIFTESGGKIIGQLDRIGDKVVIATAQQQQIFDAYDIVSIAPREERAFSQWSAKVSLGYSVRQGNNDESEFNASADVQRRTANTRATIDYLGYISVKDDSQTANNHRLKGVYDRFVSRKFFWRTFQGELFIDKFQNIERRTTAGSGFGYRLIEDDSTEWDVSTTLGYQVTRFESVEVGQDGDERTPALTASSVYDTELTHWLDWKTSMQMMIVNEASGRYTHHLVSTISAEITKYIDLDVSVVWDRTDNPRADEDGVIPEKDDYRMVVGIGIDY</sequence>
<organism evidence="1 2">
    <name type="scientific">Neiella marina</name>
    <dbReference type="NCBI Taxonomy" id="508461"/>
    <lineage>
        <taxon>Bacteria</taxon>
        <taxon>Pseudomonadati</taxon>
        <taxon>Pseudomonadota</taxon>
        <taxon>Gammaproteobacteria</taxon>
        <taxon>Alteromonadales</taxon>
        <taxon>Echinimonadaceae</taxon>
        <taxon>Neiella</taxon>
    </lineage>
</organism>
<gene>
    <name evidence="1" type="ORF">GCM10011369_10330</name>
</gene>
<proteinExistence type="predicted"/>
<accession>A0A8J2U3D3</accession>
<evidence type="ECO:0008006" key="3">
    <source>
        <dbReference type="Google" id="ProtNLM"/>
    </source>
</evidence>
<reference evidence="2" key="1">
    <citation type="journal article" date="2019" name="Int. J. Syst. Evol. Microbiol.">
        <title>The Global Catalogue of Microorganisms (GCM) 10K type strain sequencing project: providing services to taxonomists for standard genome sequencing and annotation.</title>
        <authorList>
            <consortium name="The Broad Institute Genomics Platform"/>
            <consortium name="The Broad Institute Genome Sequencing Center for Infectious Disease"/>
            <person name="Wu L."/>
            <person name="Ma J."/>
        </authorList>
    </citation>
    <scope>NUCLEOTIDE SEQUENCE [LARGE SCALE GENOMIC DNA]</scope>
    <source>
        <strain evidence="2">CGMCC 1.10130</strain>
    </source>
</reference>
<dbReference type="InterPro" id="IPR007433">
    <property type="entry name" value="DUF481"/>
</dbReference>
<dbReference type="Pfam" id="PF04338">
    <property type="entry name" value="DUF481"/>
    <property type="match status" value="1"/>
</dbReference>
<name>A0A8J2U3D3_9GAMM</name>
<dbReference type="AlphaFoldDB" id="A0A8J2U3D3"/>
<dbReference type="OrthoDB" id="5848222at2"/>